<feature type="transmembrane region" description="Helical" evidence="8">
    <location>
        <begin position="51"/>
        <end position="69"/>
    </location>
</feature>
<keyword evidence="5 10" id="KW-0418">Kinase</keyword>
<dbReference type="GO" id="GO:0000160">
    <property type="term" value="P:phosphorelay signal transduction system"/>
    <property type="evidence" value="ECO:0007669"/>
    <property type="project" value="UniProtKB-KW"/>
</dbReference>
<dbReference type="GO" id="GO:0004673">
    <property type="term" value="F:protein histidine kinase activity"/>
    <property type="evidence" value="ECO:0007669"/>
    <property type="project" value="UniProtKB-EC"/>
</dbReference>
<evidence type="ECO:0000256" key="3">
    <source>
        <dbReference type="ARBA" id="ARBA00022679"/>
    </source>
</evidence>
<dbReference type="GeneID" id="93073258"/>
<dbReference type="Proteomes" id="UP000030905">
    <property type="component" value="Chromosome"/>
</dbReference>
<reference evidence="11 12" key="3">
    <citation type="journal article" name="Genome Announc.">
        <title>Improved Draft Genome Sequence of Clostridium pasteurianum Strain ATCC 6013 (DSM 525) Using a Hybrid Next-Generation Sequencing Approach.</title>
        <authorList>
            <person name="Pyne M.E."/>
            <person name="Utturkar S."/>
            <person name="Brown S.D."/>
            <person name="Moo-Young M."/>
            <person name="Chung D.A."/>
            <person name="Chou C.P."/>
        </authorList>
    </citation>
    <scope>NUCLEOTIDE SEQUENCE [LARGE SCALE GENOMIC DNA]</scope>
    <source>
        <strain evidence="11 12">ATCC 6013</strain>
    </source>
</reference>
<evidence type="ECO:0000256" key="5">
    <source>
        <dbReference type="ARBA" id="ARBA00022777"/>
    </source>
</evidence>
<dbReference type="PANTHER" id="PTHR43065:SF46">
    <property type="entry name" value="C4-DICARBOXYLATE TRANSPORT SENSOR PROTEIN DCTB"/>
    <property type="match status" value="1"/>
</dbReference>
<dbReference type="KEGG" id="cpae:CPAST_c10620"/>
<dbReference type="KEGG" id="cpat:CLPA_c10620"/>
<dbReference type="InterPro" id="IPR003594">
    <property type="entry name" value="HATPase_dom"/>
</dbReference>
<keyword evidence="7" id="KW-0902">Two-component regulatory system</keyword>
<dbReference type="RefSeq" id="WP_003444598.1">
    <property type="nucleotide sequence ID" value="NZ_ANZB01000005.1"/>
</dbReference>
<dbReference type="PRINTS" id="PR00344">
    <property type="entry name" value="BCTRLSENSOR"/>
</dbReference>
<evidence type="ECO:0000313" key="12">
    <source>
        <dbReference type="Proteomes" id="UP000028042"/>
    </source>
</evidence>
<evidence type="ECO:0000313" key="10">
    <source>
        <dbReference type="EMBL" id="AJA51150.1"/>
    </source>
</evidence>
<keyword evidence="8" id="KW-1133">Transmembrane helix</keyword>
<keyword evidence="8" id="KW-0812">Transmembrane</keyword>
<feature type="transmembrane region" description="Helical" evidence="8">
    <location>
        <begin position="81"/>
        <end position="103"/>
    </location>
</feature>
<dbReference type="PANTHER" id="PTHR43065">
    <property type="entry name" value="SENSOR HISTIDINE KINASE"/>
    <property type="match status" value="1"/>
</dbReference>
<proteinExistence type="predicted"/>
<organism evidence="10 13">
    <name type="scientific">Clostridium pasteurianum DSM 525 = ATCC 6013</name>
    <dbReference type="NCBI Taxonomy" id="1262449"/>
    <lineage>
        <taxon>Bacteria</taxon>
        <taxon>Bacillati</taxon>
        <taxon>Bacillota</taxon>
        <taxon>Clostridia</taxon>
        <taxon>Eubacteriales</taxon>
        <taxon>Clostridiaceae</taxon>
        <taxon>Clostridium</taxon>
    </lineage>
</organism>
<evidence type="ECO:0000256" key="8">
    <source>
        <dbReference type="SAM" id="Phobius"/>
    </source>
</evidence>
<dbReference type="PATRIC" id="fig|1262449.3.peg.1905"/>
<dbReference type="SMART" id="SM00387">
    <property type="entry name" value="HATPase_c"/>
    <property type="match status" value="1"/>
</dbReference>
<dbReference type="Pfam" id="PF02518">
    <property type="entry name" value="HATPase_c"/>
    <property type="match status" value="1"/>
</dbReference>
<evidence type="ECO:0000259" key="9">
    <source>
        <dbReference type="PROSITE" id="PS50109"/>
    </source>
</evidence>
<evidence type="ECO:0000256" key="2">
    <source>
        <dbReference type="ARBA" id="ARBA00012438"/>
    </source>
</evidence>
<evidence type="ECO:0000256" key="1">
    <source>
        <dbReference type="ARBA" id="ARBA00000085"/>
    </source>
</evidence>
<evidence type="ECO:0000313" key="13">
    <source>
        <dbReference type="Proteomes" id="UP000030905"/>
    </source>
</evidence>
<reference evidence="10 13" key="1">
    <citation type="journal article" date="2015" name="Genome Announc.">
        <title>Complete Genome Sequence of the Nitrogen-Fixing and Solvent-Producing Clostridium pasteurianum DSM 525.</title>
        <authorList>
            <person name="Poehlein A."/>
            <person name="Grosse-Honebrink A."/>
            <person name="Zhang Y."/>
            <person name="Minton N.P."/>
            <person name="Daniel R."/>
        </authorList>
    </citation>
    <scope>NUCLEOTIDE SEQUENCE [LARGE SCALE GENOMIC DNA]</scope>
    <source>
        <strain evidence="10">DSM 525</strain>
        <strain evidence="13">DSM 525 / ATCC 6013</strain>
    </source>
</reference>
<comment type="catalytic activity">
    <reaction evidence="1">
        <text>ATP + protein L-histidine = ADP + protein N-phospho-L-histidine.</text>
        <dbReference type="EC" id="2.7.13.3"/>
    </reaction>
</comment>
<keyword evidence="3 10" id="KW-0808">Transferase</keyword>
<evidence type="ECO:0000313" key="11">
    <source>
        <dbReference type="EMBL" id="KRU12842.1"/>
    </source>
</evidence>
<dbReference type="Proteomes" id="UP000028042">
    <property type="component" value="Unassembled WGS sequence"/>
</dbReference>
<dbReference type="eggNOG" id="COG3290">
    <property type="taxonomic scope" value="Bacteria"/>
</dbReference>
<keyword evidence="13" id="KW-1185">Reference proteome</keyword>
<feature type="domain" description="Histidine kinase" evidence="9">
    <location>
        <begin position="317"/>
        <end position="421"/>
    </location>
</feature>
<dbReference type="EMBL" id="CP009268">
    <property type="protein sequence ID" value="AJA51150.1"/>
    <property type="molecule type" value="Genomic_DNA"/>
</dbReference>
<name>A0A0H3J2Z2_CLOPA</name>
<dbReference type="InterPro" id="IPR005467">
    <property type="entry name" value="His_kinase_dom"/>
</dbReference>
<dbReference type="PROSITE" id="PS50109">
    <property type="entry name" value="HIS_KIN"/>
    <property type="match status" value="1"/>
</dbReference>
<gene>
    <name evidence="10" type="primary">glnK</name>
    <name evidence="10" type="ORF">CLPA_c10620</name>
    <name evidence="11" type="ORF">CP6013_02090</name>
</gene>
<dbReference type="AlphaFoldDB" id="A0A0H3J2Z2"/>
<sequence>MKKNFYIFVIFVLLIPLAGEFKFFPFHDSFRVSIGTPIFFFFLLWTRKMPVILPTVVVGAMVVIFRLFLDFNSGINFEFISSFRIIFPSFFYYFTYSILFYLLKVKNYQHRLSILIFLATFIEICSNIIELILRYFILGNNINTVIISQIILLALIRSVFVLGIFSMLKLHEAELEVEHKQRQNSHIISLISNLYEESVALKKSLQDAENITRNCYNLYRDMQSEDFKLSKKELSKKILVIAGEVHDIKKDNQRIYSGISKMISTENPADYMTISEIGDIIINGNRKYAYSLDKSINFNIDIKDDIPMLHVYTTLSLINNLVSNSVEAIKAHGIINITVSKNKDYIEFKVQDNAGGIPKKKLDLIFKPGYTTKYDEYGNSSTGMGLPYVKNLVKNLGGSIEIESSTEIRSTSFMLKLPLESLVKKG</sequence>
<evidence type="ECO:0000256" key="6">
    <source>
        <dbReference type="ARBA" id="ARBA00022840"/>
    </source>
</evidence>
<feature type="transmembrane region" description="Helical" evidence="8">
    <location>
        <begin position="115"/>
        <end position="138"/>
    </location>
</feature>
<feature type="transmembrane region" description="Helical" evidence="8">
    <location>
        <begin position="144"/>
        <end position="165"/>
    </location>
</feature>
<dbReference type="EC" id="2.7.13.3" evidence="2"/>
<accession>A0A0H3J2Z2</accession>
<evidence type="ECO:0000256" key="4">
    <source>
        <dbReference type="ARBA" id="ARBA00022741"/>
    </source>
</evidence>
<dbReference type="GO" id="GO:0005524">
    <property type="term" value="F:ATP binding"/>
    <property type="evidence" value="ECO:0007669"/>
    <property type="project" value="UniProtKB-KW"/>
</dbReference>
<dbReference type="SUPFAM" id="SSF55874">
    <property type="entry name" value="ATPase domain of HSP90 chaperone/DNA topoisomerase II/histidine kinase"/>
    <property type="match status" value="1"/>
</dbReference>
<dbReference type="InterPro" id="IPR004358">
    <property type="entry name" value="Sig_transdc_His_kin-like_C"/>
</dbReference>
<dbReference type="EMBL" id="JPGY02000001">
    <property type="protein sequence ID" value="KRU12842.1"/>
    <property type="molecule type" value="Genomic_DNA"/>
</dbReference>
<keyword evidence="6 11" id="KW-0067">ATP-binding</keyword>
<protein>
    <recommendedName>
        <fullName evidence="2">histidine kinase</fullName>
        <ecNumber evidence="2">2.7.13.3</ecNumber>
    </recommendedName>
</protein>
<dbReference type="Gene3D" id="3.30.565.10">
    <property type="entry name" value="Histidine kinase-like ATPase, C-terminal domain"/>
    <property type="match status" value="1"/>
</dbReference>
<keyword evidence="4" id="KW-0547">Nucleotide-binding</keyword>
<keyword evidence="8" id="KW-0472">Membrane</keyword>
<evidence type="ECO:0000256" key="7">
    <source>
        <dbReference type="ARBA" id="ARBA00023012"/>
    </source>
</evidence>
<dbReference type="InterPro" id="IPR036890">
    <property type="entry name" value="HATPase_C_sf"/>
</dbReference>
<reference evidence="11" key="2">
    <citation type="submission" date="2015-10" db="EMBL/GenBank/DDBJ databases">
        <title>Improved Draft Genome Sequence of Clostridium pasteurianum Strain ATCC 6013 (DSM 525) Using a Hybrid Next-Generation Sequencing Approach.</title>
        <authorList>
            <person name="Pyne M.E."/>
            <person name="Utturkar S.M."/>
            <person name="Brown S.D."/>
            <person name="Moo-Young M."/>
            <person name="Chung D.A."/>
            <person name="Chou P.C."/>
        </authorList>
    </citation>
    <scope>NUCLEOTIDE SEQUENCE</scope>
    <source>
        <strain evidence="11">ATCC 6013</strain>
    </source>
</reference>